<feature type="transmembrane region" description="Helical" evidence="1">
    <location>
        <begin position="47"/>
        <end position="70"/>
    </location>
</feature>
<evidence type="ECO:0000256" key="1">
    <source>
        <dbReference type="SAM" id="Phobius"/>
    </source>
</evidence>
<dbReference type="OrthoDB" id="1492885at2"/>
<gene>
    <name evidence="2" type="ORF">ATO12_16460</name>
</gene>
<protein>
    <submittedName>
        <fullName evidence="2">Uncharacterized protein</fullName>
    </submittedName>
</protein>
<comment type="caution">
    <text evidence="2">The sequence shown here is derived from an EMBL/GenBank/DDBJ whole genome shotgun (WGS) entry which is preliminary data.</text>
</comment>
<dbReference type="RefSeq" id="WP_034242236.1">
    <property type="nucleotide sequence ID" value="NZ_AQRA01000005.1"/>
</dbReference>
<keyword evidence="1" id="KW-0472">Membrane</keyword>
<dbReference type="STRING" id="1317122.ATO12_16460"/>
<sequence length="167" mass="19261">MTVQDFIHWFSNHPNIILGYFMVIIAISLIGLLFVNQKNFTPPITYLYGILVYAITIPGVLALILILYSFFFLKTNLLQVDLITYFVPLISMVVTLIIINKTVPMSRIPGFKRLSGLFIIVLITFIITYVLQRMFFGVFFVGKIQYLVVFFLILLLGLKIAWDKIIK</sequence>
<evidence type="ECO:0000313" key="2">
    <source>
        <dbReference type="EMBL" id="EZH73529.1"/>
    </source>
</evidence>
<keyword evidence="3" id="KW-1185">Reference proteome</keyword>
<feature type="transmembrane region" description="Helical" evidence="1">
    <location>
        <begin position="111"/>
        <end position="132"/>
    </location>
</feature>
<feature type="transmembrane region" description="Helical" evidence="1">
    <location>
        <begin position="16"/>
        <end position="35"/>
    </location>
</feature>
<proteinExistence type="predicted"/>
<dbReference type="Proteomes" id="UP000023541">
    <property type="component" value="Unassembled WGS sequence"/>
</dbReference>
<keyword evidence="1" id="KW-0812">Transmembrane</keyword>
<name>A0A023BUD4_9FLAO</name>
<feature type="transmembrane region" description="Helical" evidence="1">
    <location>
        <begin position="144"/>
        <end position="162"/>
    </location>
</feature>
<dbReference type="EMBL" id="AQRA01000005">
    <property type="protein sequence ID" value="EZH73529.1"/>
    <property type="molecule type" value="Genomic_DNA"/>
</dbReference>
<feature type="transmembrane region" description="Helical" evidence="1">
    <location>
        <begin position="82"/>
        <end position="99"/>
    </location>
</feature>
<organism evidence="2 3">
    <name type="scientific">Aquimarina atlantica</name>
    <dbReference type="NCBI Taxonomy" id="1317122"/>
    <lineage>
        <taxon>Bacteria</taxon>
        <taxon>Pseudomonadati</taxon>
        <taxon>Bacteroidota</taxon>
        <taxon>Flavobacteriia</taxon>
        <taxon>Flavobacteriales</taxon>
        <taxon>Flavobacteriaceae</taxon>
        <taxon>Aquimarina</taxon>
    </lineage>
</organism>
<keyword evidence="1" id="KW-1133">Transmembrane helix</keyword>
<dbReference type="eggNOG" id="ENOG503301Q">
    <property type="taxonomic scope" value="Bacteria"/>
</dbReference>
<evidence type="ECO:0000313" key="3">
    <source>
        <dbReference type="Proteomes" id="UP000023541"/>
    </source>
</evidence>
<dbReference type="AlphaFoldDB" id="A0A023BUD4"/>
<reference evidence="2 3" key="1">
    <citation type="submission" date="2014-04" db="EMBL/GenBank/DDBJ databases">
        <title>Aquimarina sp. 22II-S11-z7 Genome Sequencing.</title>
        <authorList>
            <person name="Lai Q."/>
        </authorList>
    </citation>
    <scope>NUCLEOTIDE SEQUENCE [LARGE SCALE GENOMIC DNA]</scope>
    <source>
        <strain evidence="2 3">22II-S11-z7</strain>
    </source>
</reference>
<accession>A0A023BUD4</accession>